<dbReference type="InterPro" id="IPR013114">
    <property type="entry name" value="FabA_FabZ"/>
</dbReference>
<evidence type="ECO:0000256" key="1">
    <source>
        <dbReference type="ARBA" id="ARBA00023239"/>
    </source>
</evidence>
<name>A0A2P8D2P6_9BACT</name>
<dbReference type="Pfam" id="PF07977">
    <property type="entry name" value="FabA"/>
    <property type="match status" value="1"/>
</dbReference>
<reference evidence="2 3" key="1">
    <citation type="submission" date="2018-03" db="EMBL/GenBank/DDBJ databases">
        <title>Genomic Encyclopedia of Type Strains, Phase III (KMG-III): the genomes of soil and plant-associated and newly described type strains.</title>
        <authorList>
            <person name="Whitman W."/>
        </authorList>
    </citation>
    <scope>NUCLEOTIDE SEQUENCE [LARGE SCALE GENOMIC DNA]</scope>
    <source>
        <strain evidence="2 3">CGMCC 1.12700</strain>
    </source>
</reference>
<keyword evidence="3" id="KW-1185">Reference proteome</keyword>
<dbReference type="GO" id="GO:0016829">
    <property type="term" value="F:lyase activity"/>
    <property type="evidence" value="ECO:0007669"/>
    <property type="project" value="UniProtKB-KW"/>
</dbReference>
<dbReference type="InterPro" id="IPR029069">
    <property type="entry name" value="HotDog_dom_sf"/>
</dbReference>
<organism evidence="2 3">
    <name type="scientific">Taibaiella chishuiensis</name>
    <dbReference type="NCBI Taxonomy" id="1434707"/>
    <lineage>
        <taxon>Bacteria</taxon>
        <taxon>Pseudomonadati</taxon>
        <taxon>Bacteroidota</taxon>
        <taxon>Chitinophagia</taxon>
        <taxon>Chitinophagales</taxon>
        <taxon>Chitinophagaceae</taxon>
        <taxon>Taibaiella</taxon>
    </lineage>
</organism>
<protein>
    <submittedName>
        <fullName evidence="2">3-hydroxyacyl-[acyl-carrier-protein] dehydratase</fullName>
    </submittedName>
</protein>
<accession>A0A2P8D2P6</accession>
<dbReference type="Proteomes" id="UP000240572">
    <property type="component" value="Unassembled WGS sequence"/>
</dbReference>
<sequence length="171" mass="19186">MMLTPDDILTHFPITEPFKFVDEIISLEEGRVTGAYTYPPDAFFFKGHFPGNPVVPGSILQETAAQIGLIPLGLQCLLQYHKTAVAFDKEQLLASKMDDLFYLVSSDLAFKSVVRPGERVMVYAEKIFFKLYKLKCNVRIETAAGQPVASGIMAGIVNIENILKQDIWRQE</sequence>
<evidence type="ECO:0000313" key="2">
    <source>
        <dbReference type="EMBL" id="PSK91490.1"/>
    </source>
</evidence>
<dbReference type="PANTHER" id="PTHR30272:SF1">
    <property type="entry name" value="3-HYDROXYACYL-[ACYL-CARRIER-PROTEIN] DEHYDRATASE"/>
    <property type="match status" value="1"/>
</dbReference>
<gene>
    <name evidence="2" type="ORF">B0I18_10573</name>
</gene>
<proteinExistence type="predicted"/>
<keyword evidence="1" id="KW-0456">Lyase</keyword>
<dbReference type="PANTHER" id="PTHR30272">
    <property type="entry name" value="3-HYDROXYACYL-[ACYL-CARRIER-PROTEIN] DEHYDRATASE"/>
    <property type="match status" value="1"/>
</dbReference>
<dbReference type="RefSeq" id="WP_106523390.1">
    <property type="nucleotide sequence ID" value="NZ_PYGD01000005.1"/>
</dbReference>
<evidence type="ECO:0000313" key="3">
    <source>
        <dbReference type="Proteomes" id="UP000240572"/>
    </source>
</evidence>
<dbReference type="SUPFAM" id="SSF54637">
    <property type="entry name" value="Thioesterase/thiol ester dehydrase-isomerase"/>
    <property type="match status" value="1"/>
</dbReference>
<dbReference type="OrthoDB" id="9772788at2"/>
<dbReference type="Gene3D" id="3.10.129.10">
    <property type="entry name" value="Hotdog Thioesterase"/>
    <property type="match status" value="1"/>
</dbReference>
<comment type="caution">
    <text evidence="2">The sequence shown here is derived from an EMBL/GenBank/DDBJ whole genome shotgun (WGS) entry which is preliminary data.</text>
</comment>
<dbReference type="EMBL" id="PYGD01000005">
    <property type="protein sequence ID" value="PSK91490.1"/>
    <property type="molecule type" value="Genomic_DNA"/>
</dbReference>
<dbReference type="AlphaFoldDB" id="A0A2P8D2P6"/>